<dbReference type="NCBIfam" id="NF040519">
    <property type="entry name" value="Sbal_3080_fam"/>
    <property type="match status" value="1"/>
</dbReference>
<evidence type="ECO:0000313" key="1">
    <source>
        <dbReference type="EMBL" id="SMF20823.1"/>
    </source>
</evidence>
<dbReference type="OrthoDB" id="5459317at2"/>
<proteinExistence type="predicted"/>
<accession>A0A1X7DSB8</accession>
<dbReference type="Proteomes" id="UP000192906">
    <property type="component" value="Unassembled WGS sequence"/>
</dbReference>
<dbReference type="EMBL" id="FWZU01000003">
    <property type="protein sequence ID" value="SMF20823.1"/>
    <property type="molecule type" value="Genomic_DNA"/>
</dbReference>
<organism evidence="1 2">
    <name type="scientific">Desulfovibrio gilichinskyi</name>
    <dbReference type="NCBI Taxonomy" id="1519643"/>
    <lineage>
        <taxon>Bacteria</taxon>
        <taxon>Pseudomonadati</taxon>
        <taxon>Thermodesulfobacteriota</taxon>
        <taxon>Desulfovibrionia</taxon>
        <taxon>Desulfovibrionales</taxon>
        <taxon>Desulfovibrionaceae</taxon>
        <taxon>Desulfovibrio</taxon>
    </lineage>
</organism>
<gene>
    <name evidence="1" type="ORF">SAMN06295933_2299</name>
</gene>
<evidence type="ECO:0000313" key="2">
    <source>
        <dbReference type="Proteomes" id="UP000192906"/>
    </source>
</evidence>
<dbReference type="STRING" id="1519643.SAMN06295933_2299"/>
<protein>
    <recommendedName>
        <fullName evidence="3">Lipoprotein</fullName>
    </recommendedName>
</protein>
<reference evidence="2" key="1">
    <citation type="submission" date="2017-04" db="EMBL/GenBank/DDBJ databases">
        <authorList>
            <person name="Varghese N."/>
            <person name="Submissions S."/>
        </authorList>
    </citation>
    <scope>NUCLEOTIDE SEQUENCE [LARGE SCALE GENOMIC DNA]</scope>
    <source>
        <strain evidence="2">K3S</strain>
    </source>
</reference>
<name>A0A1X7DSB8_9BACT</name>
<dbReference type="RefSeq" id="WP_085102281.1">
    <property type="nucleotide sequence ID" value="NZ_FWZU01000003.1"/>
</dbReference>
<evidence type="ECO:0008006" key="3">
    <source>
        <dbReference type="Google" id="ProtNLM"/>
    </source>
</evidence>
<keyword evidence="2" id="KW-1185">Reference proteome</keyword>
<sequence length="159" mass="18219">MKILKLFCLVSILSIMTGCGKFDVINRPAPDILQAQHVCIIEDPETRPGFLVAMEEWLNKEKIAYQVVPQTSNNEICDWTLRYYGRWSWDLALFLSDAEISAYHLGKEAGKVNLRVGQWDSYKFEKGSTRISKMMDMLSSKIDHYPLPNTKPSKKDASN</sequence>
<dbReference type="PROSITE" id="PS51257">
    <property type="entry name" value="PROKAR_LIPOPROTEIN"/>
    <property type="match status" value="1"/>
</dbReference>
<dbReference type="AlphaFoldDB" id="A0A1X7DSB8"/>